<feature type="compositionally biased region" description="Basic and acidic residues" evidence="1">
    <location>
        <begin position="101"/>
        <end position="114"/>
    </location>
</feature>
<proteinExistence type="predicted"/>
<feature type="region of interest" description="Disordered" evidence="1">
    <location>
        <begin position="81"/>
        <end position="114"/>
    </location>
</feature>
<evidence type="ECO:0000313" key="3">
    <source>
        <dbReference type="Proteomes" id="UP000431913"/>
    </source>
</evidence>
<sequence>MRRRAGRTAPPAAGPTQKKERMRMTLTKKEQGLLKDLQNEEKLCVEKYRKAAENACDAKLQHIFEKIEKAEQSHYDTVTGMLAGTLPAQQGQQSKGQASRQKAEKDLKSTASRAEKQRDAYLLSDLLGTEKYVSGVYNTAVFEFSDAKARQVLAAIQQQEQEHGKQLSDYMQANNMYC</sequence>
<feature type="compositionally biased region" description="Low complexity" evidence="1">
    <location>
        <begin position="88"/>
        <end position="100"/>
    </location>
</feature>
<dbReference type="Gene3D" id="1.20.1260.10">
    <property type="match status" value="1"/>
</dbReference>
<dbReference type="CDD" id="cd00657">
    <property type="entry name" value="Ferritin_like"/>
    <property type="match status" value="1"/>
</dbReference>
<protein>
    <submittedName>
        <fullName evidence="2">Spore coat protein</fullName>
    </submittedName>
</protein>
<gene>
    <name evidence="2" type="ORF">FYJ76_01595</name>
</gene>
<evidence type="ECO:0000256" key="1">
    <source>
        <dbReference type="SAM" id="MobiDB-lite"/>
    </source>
</evidence>
<dbReference type="SUPFAM" id="SSF47240">
    <property type="entry name" value="Ferritin-like"/>
    <property type="match status" value="1"/>
</dbReference>
<comment type="caution">
    <text evidence="2">The sequence shown here is derived from an EMBL/GenBank/DDBJ whole genome shotgun (WGS) entry which is preliminary data.</text>
</comment>
<accession>A0A6I2TZA9</accession>
<reference evidence="2 3" key="1">
    <citation type="submission" date="2019-08" db="EMBL/GenBank/DDBJ databases">
        <title>In-depth cultivation of the pig gut microbiome towards novel bacterial diversity and tailored functional studies.</title>
        <authorList>
            <person name="Wylensek D."/>
            <person name="Hitch T.C.A."/>
            <person name="Clavel T."/>
        </authorList>
    </citation>
    <scope>NUCLEOTIDE SEQUENCE [LARGE SCALE GENOMIC DNA]</scope>
    <source>
        <strain evidence="2 3">WCA3-601-WT-6J</strain>
    </source>
</reference>
<dbReference type="InterPro" id="IPR009078">
    <property type="entry name" value="Ferritin-like_SF"/>
</dbReference>
<dbReference type="AlphaFoldDB" id="A0A6I2TZA9"/>
<dbReference type="InterPro" id="IPR012851">
    <property type="entry name" value="Spore_coat_CotF-like"/>
</dbReference>
<organism evidence="2 3">
    <name type="scientific">Ruthenibacterium lactatiformans</name>
    <dbReference type="NCBI Taxonomy" id="1550024"/>
    <lineage>
        <taxon>Bacteria</taxon>
        <taxon>Bacillati</taxon>
        <taxon>Bacillota</taxon>
        <taxon>Clostridia</taxon>
        <taxon>Eubacteriales</taxon>
        <taxon>Oscillospiraceae</taxon>
        <taxon>Ruthenibacterium</taxon>
    </lineage>
</organism>
<dbReference type="EMBL" id="VUNJ01000001">
    <property type="protein sequence ID" value="MST90642.1"/>
    <property type="molecule type" value="Genomic_DNA"/>
</dbReference>
<keyword evidence="2" id="KW-0946">Virion</keyword>
<dbReference type="Proteomes" id="UP000431913">
    <property type="component" value="Unassembled WGS sequence"/>
</dbReference>
<keyword evidence="2" id="KW-0167">Capsid protein</keyword>
<dbReference type="InterPro" id="IPR012347">
    <property type="entry name" value="Ferritin-like"/>
</dbReference>
<name>A0A6I2TZA9_9FIRM</name>
<feature type="compositionally biased region" description="Low complexity" evidence="1">
    <location>
        <begin position="7"/>
        <end position="16"/>
    </location>
</feature>
<dbReference type="Pfam" id="PF07875">
    <property type="entry name" value="Coat_F"/>
    <property type="match status" value="1"/>
</dbReference>
<evidence type="ECO:0000313" key="2">
    <source>
        <dbReference type="EMBL" id="MST90642.1"/>
    </source>
</evidence>
<feature type="region of interest" description="Disordered" evidence="1">
    <location>
        <begin position="1"/>
        <end position="22"/>
    </location>
</feature>